<dbReference type="InterPro" id="IPR043502">
    <property type="entry name" value="DNA/RNA_pol_sf"/>
</dbReference>
<dbReference type="PANTHER" id="PTHR34072">
    <property type="entry name" value="ENZYMATIC POLYPROTEIN-RELATED"/>
    <property type="match status" value="1"/>
</dbReference>
<keyword evidence="6 8" id="KW-0695">RNA-directed DNA polymerase</keyword>
<dbReference type="SUPFAM" id="SSF56672">
    <property type="entry name" value="DNA/RNA polymerases"/>
    <property type="match status" value="1"/>
</dbReference>
<evidence type="ECO:0000256" key="3">
    <source>
        <dbReference type="ARBA" id="ARBA00022722"/>
    </source>
</evidence>
<evidence type="ECO:0000256" key="5">
    <source>
        <dbReference type="ARBA" id="ARBA00022801"/>
    </source>
</evidence>
<keyword evidence="4" id="KW-0255">Endonuclease</keyword>
<name>A0A699S283_TANCI</name>
<dbReference type="Gene3D" id="3.30.420.10">
    <property type="entry name" value="Ribonuclease H-like superfamily/Ribonuclease H"/>
    <property type="match status" value="1"/>
</dbReference>
<feature type="domain" description="Reverse transcriptase RNase H-like" evidence="7">
    <location>
        <begin position="55"/>
        <end position="139"/>
    </location>
</feature>
<accession>A0A699S283</accession>
<dbReference type="GO" id="GO:0003964">
    <property type="term" value="F:RNA-directed DNA polymerase activity"/>
    <property type="evidence" value="ECO:0007669"/>
    <property type="project" value="UniProtKB-KW"/>
</dbReference>
<keyword evidence="3" id="KW-0540">Nuclease</keyword>
<evidence type="ECO:0000256" key="2">
    <source>
        <dbReference type="ARBA" id="ARBA00022695"/>
    </source>
</evidence>
<evidence type="ECO:0000259" key="7">
    <source>
        <dbReference type="Pfam" id="PF17917"/>
    </source>
</evidence>
<comment type="caution">
    <text evidence="8">The sequence shown here is derived from an EMBL/GenBank/DDBJ whole genome shotgun (WGS) entry which is preliminary data.</text>
</comment>
<evidence type="ECO:0000256" key="4">
    <source>
        <dbReference type="ARBA" id="ARBA00022759"/>
    </source>
</evidence>
<sequence length="231" mass="26718">ELYAKFSKCEFWIPKVQFLGHMINSDGIHVDPAKIESIKDWESPKSPTEIRQFLGLGAILMQRDKVISYASRKLKIHEKNYTTHDLELGAVVFALKIWRHYLYGTKCTVFTDHKSLQYILNQKDLNMRQRRWLELLSDYDCEIRYHPGKANIVADALSRKEREPLRVQALVMTIGLDLPKQILNAQTEARKLENIKKEDVGGMLIKNAKNPDAIREQKLEPRADGTQCLNG</sequence>
<dbReference type="Pfam" id="PF17917">
    <property type="entry name" value="RT_RNaseH"/>
    <property type="match status" value="1"/>
</dbReference>
<dbReference type="PANTHER" id="PTHR34072:SF52">
    <property type="entry name" value="RIBONUCLEASE H"/>
    <property type="match status" value="1"/>
</dbReference>
<evidence type="ECO:0000313" key="8">
    <source>
        <dbReference type="EMBL" id="GFC91492.1"/>
    </source>
</evidence>
<feature type="non-terminal residue" evidence="8">
    <location>
        <position position="1"/>
    </location>
</feature>
<dbReference type="InterPro" id="IPR041373">
    <property type="entry name" value="RT_RNaseH"/>
</dbReference>
<organism evidence="8">
    <name type="scientific">Tanacetum cinerariifolium</name>
    <name type="common">Dalmatian daisy</name>
    <name type="synonym">Chrysanthemum cinerariifolium</name>
    <dbReference type="NCBI Taxonomy" id="118510"/>
    <lineage>
        <taxon>Eukaryota</taxon>
        <taxon>Viridiplantae</taxon>
        <taxon>Streptophyta</taxon>
        <taxon>Embryophyta</taxon>
        <taxon>Tracheophyta</taxon>
        <taxon>Spermatophyta</taxon>
        <taxon>Magnoliopsida</taxon>
        <taxon>eudicotyledons</taxon>
        <taxon>Gunneridae</taxon>
        <taxon>Pentapetalae</taxon>
        <taxon>asterids</taxon>
        <taxon>campanulids</taxon>
        <taxon>Asterales</taxon>
        <taxon>Asteraceae</taxon>
        <taxon>Asteroideae</taxon>
        <taxon>Anthemideae</taxon>
        <taxon>Anthemidinae</taxon>
        <taxon>Tanacetum</taxon>
    </lineage>
</organism>
<keyword evidence="1" id="KW-0808">Transferase</keyword>
<gene>
    <name evidence="8" type="ORF">Tci_863462</name>
</gene>
<dbReference type="GO" id="GO:0004519">
    <property type="term" value="F:endonuclease activity"/>
    <property type="evidence" value="ECO:0007669"/>
    <property type="project" value="UniProtKB-KW"/>
</dbReference>
<dbReference type="EMBL" id="BKCJ011132118">
    <property type="protein sequence ID" value="GFC91492.1"/>
    <property type="molecule type" value="Genomic_DNA"/>
</dbReference>
<protein>
    <submittedName>
        <fullName evidence="8">Putative reverse transcriptase domain-containing protein</fullName>
    </submittedName>
</protein>
<evidence type="ECO:0000256" key="1">
    <source>
        <dbReference type="ARBA" id="ARBA00022679"/>
    </source>
</evidence>
<dbReference type="GO" id="GO:0003676">
    <property type="term" value="F:nucleic acid binding"/>
    <property type="evidence" value="ECO:0007669"/>
    <property type="project" value="InterPro"/>
</dbReference>
<keyword evidence="5" id="KW-0378">Hydrolase</keyword>
<dbReference type="AlphaFoldDB" id="A0A699S283"/>
<reference evidence="8" key="1">
    <citation type="journal article" date="2019" name="Sci. Rep.">
        <title>Draft genome of Tanacetum cinerariifolium, the natural source of mosquito coil.</title>
        <authorList>
            <person name="Yamashiro T."/>
            <person name="Shiraishi A."/>
            <person name="Satake H."/>
            <person name="Nakayama K."/>
        </authorList>
    </citation>
    <scope>NUCLEOTIDE SEQUENCE</scope>
</reference>
<evidence type="ECO:0000256" key="6">
    <source>
        <dbReference type="ARBA" id="ARBA00022918"/>
    </source>
</evidence>
<dbReference type="InterPro" id="IPR036397">
    <property type="entry name" value="RNaseH_sf"/>
</dbReference>
<dbReference type="Gene3D" id="3.30.70.270">
    <property type="match status" value="1"/>
</dbReference>
<dbReference type="GO" id="GO:0016787">
    <property type="term" value="F:hydrolase activity"/>
    <property type="evidence" value="ECO:0007669"/>
    <property type="project" value="UniProtKB-KW"/>
</dbReference>
<keyword evidence="2" id="KW-0548">Nucleotidyltransferase</keyword>
<dbReference type="InterPro" id="IPR043128">
    <property type="entry name" value="Rev_trsase/Diguanyl_cyclase"/>
</dbReference>
<feature type="non-terminal residue" evidence="8">
    <location>
        <position position="231"/>
    </location>
</feature>
<dbReference type="CDD" id="cd09274">
    <property type="entry name" value="RNase_HI_RT_Ty3"/>
    <property type="match status" value="1"/>
</dbReference>
<proteinExistence type="predicted"/>